<dbReference type="STRING" id="441103.TRN7648_00002"/>
<dbReference type="OrthoDB" id="7595282at2"/>
<evidence type="ECO:0000313" key="2">
    <source>
        <dbReference type="EMBL" id="CUH74646.1"/>
    </source>
</evidence>
<evidence type="ECO:0000313" key="3">
    <source>
        <dbReference type="Proteomes" id="UP000054935"/>
    </source>
</evidence>
<gene>
    <name evidence="2" type="ORF">TRN7648_00002</name>
</gene>
<dbReference type="Proteomes" id="UP000054935">
    <property type="component" value="Unassembled WGS sequence"/>
</dbReference>
<dbReference type="EMBL" id="CYSE01000001">
    <property type="protein sequence ID" value="CUH74646.1"/>
    <property type="molecule type" value="Genomic_DNA"/>
</dbReference>
<proteinExistence type="predicted"/>
<accession>A0A0P1FZ21</accession>
<evidence type="ECO:0000259" key="1">
    <source>
        <dbReference type="Pfam" id="PF06527"/>
    </source>
</evidence>
<dbReference type="Pfam" id="PF06527">
    <property type="entry name" value="TniQ"/>
    <property type="match status" value="1"/>
</dbReference>
<name>A0A0P1FZ21_9RHOB</name>
<protein>
    <recommendedName>
        <fullName evidence="1">TniQ domain-containing protein</fullName>
    </recommendedName>
</protein>
<feature type="domain" description="TniQ" evidence="1">
    <location>
        <begin position="8"/>
        <end position="132"/>
    </location>
</feature>
<dbReference type="InterPro" id="IPR009492">
    <property type="entry name" value="TniQ"/>
</dbReference>
<reference evidence="2 3" key="1">
    <citation type="submission" date="2015-09" db="EMBL/GenBank/DDBJ databases">
        <authorList>
            <consortium name="Swine Surveillance"/>
        </authorList>
    </citation>
    <scope>NUCLEOTIDE SEQUENCE [LARGE SCALE GENOMIC DNA]</scope>
    <source>
        <strain evidence="2 3">CECT 7648</strain>
    </source>
</reference>
<dbReference type="AlphaFoldDB" id="A0A0P1FZ21"/>
<organism evidence="2 3">
    <name type="scientific">Tropicibacter naphthalenivorans</name>
    <dbReference type="NCBI Taxonomy" id="441103"/>
    <lineage>
        <taxon>Bacteria</taxon>
        <taxon>Pseudomonadati</taxon>
        <taxon>Pseudomonadota</taxon>
        <taxon>Alphaproteobacteria</taxon>
        <taxon>Rhodobacterales</taxon>
        <taxon>Roseobacteraceae</taxon>
        <taxon>Tropicibacter</taxon>
    </lineage>
</organism>
<dbReference type="RefSeq" id="WP_058245599.1">
    <property type="nucleotide sequence ID" value="NZ_CYSE01000001.1"/>
</dbReference>
<sequence>MALHPQIPFDPRETVLSYAARLAVIHTGLGIDRLLPDLGLRIEDLVLGKPAALEVFASAAGIPEIELAQSNLQAVGKDLMFRGEPFQWSFIARAANKYCPTCLAEDGGPRAWKQRLIWCFAPVHRCTEHGVWLETLGQKARTLQEGLLSAELIASARCADGAVPSYLTWLEARLHGDPDENTWLAAQGA</sequence>
<keyword evidence="3" id="KW-1185">Reference proteome</keyword>